<dbReference type="OrthoDB" id="4312109at2759"/>
<reference evidence="2 3" key="1">
    <citation type="submission" date="2017-12" db="EMBL/GenBank/DDBJ databases">
        <authorList>
            <consortium name="DOE Joint Genome Institute"/>
            <person name="Haridas S."/>
            <person name="Kjaerbolling I."/>
            <person name="Vesth T.C."/>
            <person name="Frisvad J.C."/>
            <person name="Nybo J.L."/>
            <person name="Theobald S."/>
            <person name="Kuo A."/>
            <person name="Bowyer P."/>
            <person name="Matsuda Y."/>
            <person name="Mondo S."/>
            <person name="Lyhne E.K."/>
            <person name="Kogle M.E."/>
            <person name="Clum A."/>
            <person name="Lipzen A."/>
            <person name="Salamov A."/>
            <person name="Ngan C.Y."/>
            <person name="Daum C."/>
            <person name="Chiniquy J."/>
            <person name="Barry K."/>
            <person name="LaButti K."/>
            <person name="Simmons B.A."/>
            <person name="Magnuson J.K."/>
            <person name="Mortensen U.H."/>
            <person name="Larsen T.O."/>
            <person name="Grigoriev I.V."/>
            <person name="Baker S.E."/>
            <person name="Andersen M.R."/>
            <person name="Nordberg H.P."/>
            <person name="Cantor M.N."/>
            <person name="Hua S.X."/>
        </authorList>
    </citation>
    <scope>NUCLEOTIDE SEQUENCE [LARGE SCALE GENOMIC DNA]</scope>
    <source>
        <strain evidence="2 3">CBS 102.13</strain>
    </source>
</reference>
<feature type="region of interest" description="Disordered" evidence="1">
    <location>
        <begin position="145"/>
        <end position="224"/>
    </location>
</feature>
<evidence type="ECO:0000313" key="2">
    <source>
        <dbReference type="EMBL" id="PLB41718.1"/>
    </source>
</evidence>
<dbReference type="EMBL" id="KZ559119">
    <property type="protein sequence ID" value="PLB41718.1"/>
    <property type="molecule type" value="Genomic_DNA"/>
</dbReference>
<organism evidence="2 3">
    <name type="scientific">Aspergillus candidus</name>
    <dbReference type="NCBI Taxonomy" id="41067"/>
    <lineage>
        <taxon>Eukaryota</taxon>
        <taxon>Fungi</taxon>
        <taxon>Dikarya</taxon>
        <taxon>Ascomycota</taxon>
        <taxon>Pezizomycotina</taxon>
        <taxon>Eurotiomycetes</taxon>
        <taxon>Eurotiomycetidae</taxon>
        <taxon>Eurotiales</taxon>
        <taxon>Aspergillaceae</taxon>
        <taxon>Aspergillus</taxon>
        <taxon>Aspergillus subgen. Circumdati</taxon>
    </lineage>
</organism>
<protein>
    <submittedName>
        <fullName evidence="2">Uncharacterized protein</fullName>
    </submittedName>
</protein>
<evidence type="ECO:0000256" key="1">
    <source>
        <dbReference type="SAM" id="MobiDB-lite"/>
    </source>
</evidence>
<keyword evidence="3" id="KW-1185">Reference proteome</keyword>
<dbReference type="RefSeq" id="XP_024675730.1">
    <property type="nucleotide sequence ID" value="XM_024817511.1"/>
</dbReference>
<sequence>MDERDIEQRAKEAEARECAERGARVHAFLEAQSSMMRMMDELEAKVKQNATFCALVNGALCLHEEEDVDAEAHARRALEIAEAMQRRSWIVLCRYWLGRIEYQRGNTADAYEHFVYVSHYIKDSPEAEDLPFYLDHSDPLGLETESQALPWPPQQGDGPALCKKCQQPMGEGDSPNDSQKLLEGHGGPRPAKRTLGLSPEDQNTVLISQPRRGGTSPARAKPWIVQDREDLHLHPGDEEPVVIRRPGRKHRPDLELNWTMGSTPSPHRLEQGPFTFRMYPQGVAARTRPTKVFKEHPSEVLMPATEWETICKDAKDKWVTMSLLAHERDHIQQKILEKKAT</sequence>
<accession>A0A2I2FM64</accession>
<evidence type="ECO:0000313" key="3">
    <source>
        <dbReference type="Proteomes" id="UP000234585"/>
    </source>
</evidence>
<gene>
    <name evidence="2" type="ORF">BDW47DRAFT_132225</name>
</gene>
<name>A0A2I2FM64_ASPCN</name>
<dbReference type="GeneID" id="36524671"/>
<proteinExistence type="predicted"/>
<dbReference type="AlphaFoldDB" id="A0A2I2FM64"/>
<dbReference type="Proteomes" id="UP000234585">
    <property type="component" value="Unassembled WGS sequence"/>
</dbReference>